<evidence type="ECO:0000313" key="5">
    <source>
        <dbReference type="Proteomes" id="UP000730482"/>
    </source>
</evidence>
<keyword evidence="5" id="KW-1185">Reference proteome</keyword>
<feature type="region of interest" description="Disordered" evidence="2">
    <location>
        <begin position="285"/>
        <end position="311"/>
    </location>
</feature>
<evidence type="ECO:0000256" key="1">
    <source>
        <dbReference type="ARBA" id="ARBA00006479"/>
    </source>
</evidence>
<evidence type="ECO:0000256" key="2">
    <source>
        <dbReference type="SAM" id="MobiDB-lite"/>
    </source>
</evidence>
<evidence type="ECO:0000259" key="3">
    <source>
        <dbReference type="Pfam" id="PF09339"/>
    </source>
</evidence>
<evidence type="ECO:0000313" key="4">
    <source>
        <dbReference type="EMBL" id="MBS2547515.1"/>
    </source>
</evidence>
<comment type="caution">
    <text evidence="4">The sequence shown here is derived from an EMBL/GenBank/DDBJ whole genome shotgun (WGS) entry which is preliminary data.</text>
</comment>
<dbReference type="SUPFAM" id="SSF53067">
    <property type="entry name" value="Actin-like ATPase domain"/>
    <property type="match status" value="1"/>
</dbReference>
<dbReference type="InterPro" id="IPR036388">
    <property type="entry name" value="WH-like_DNA-bd_sf"/>
</dbReference>
<sequence length="418" mass="43319">MSDQVATGPHVLRRINISAVLGALRAAEDATARVSDLMAATGLSRPAVTRALAALGRAGVVEFLDAEPTALGRPAARARFRAELGHVAGIDIGPRTMTVAIADLSGAVRAHRRLATPPEPTGPRLVELMRSGLEELAREAGVPVGSLWAVGLGTPGIVDHERGVVVVAPSIPGWTGLPMLSGLRDWLGCPVLIDNDVNLAVLAERQVGAVGAAGTTMLYVHWGERIGAGLVVDGKPYRGASSAAGELGFLDLLTPVDDTPPGVAGGLGPFERLAGAAEIRRLAGIDDGTSAGDPADRAEADRRDAADPADRTDRADLRPFFDAIASGEPAAMAVLDRVAGRFARGLAAMVLMLDPGRVVIGGGLAHGGDVLLDAVRRRLEPLLLVPCEVRLSALRENAVALGAVRMALDHAEQRLTDM</sequence>
<dbReference type="Pfam" id="PF09339">
    <property type="entry name" value="HTH_IclR"/>
    <property type="match status" value="1"/>
</dbReference>
<organism evidence="4 5">
    <name type="scientific">Catenulispora pinistramenti</name>
    <dbReference type="NCBI Taxonomy" id="2705254"/>
    <lineage>
        <taxon>Bacteria</taxon>
        <taxon>Bacillati</taxon>
        <taxon>Actinomycetota</taxon>
        <taxon>Actinomycetes</taxon>
        <taxon>Catenulisporales</taxon>
        <taxon>Catenulisporaceae</taxon>
        <taxon>Catenulispora</taxon>
    </lineage>
</organism>
<dbReference type="Pfam" id="PF00480">
    <property type="entry name" value="ROK"/>
    <property type="match status" value="1"/>
</dbReference>
<feature type="compositionally biased region" description="Basic and acidic residues" evidence="2">
    <location>
        <begin position="294"/>
        <end position="311"/>
    </location>
</feature>
<dbReference type="SUPFAM" id="SSF46785">
    <property type="entry name" value="Winged helix' DNA-binding domain"/>
    <property type="match status" value="1"/>
</dbReference>
<dbReference type="Proteomes" id="UP000730482">
    <property type="component" value="Unassembled WGS sequence"/>
</dbReference>
<dbReference type="InterPro" id="IPR036390">
    <property type="entry name" value="WH_DNA-bd_sf"/>
</dbReference>
<proteinExistence type="inferred from homology"/>
<gene>
    <name evidence="4" type="ORF">KGQ19_11600</name>
</gene>
<dbReference type="InterPro" id="IPR043129">
    <property type="entry name" value="ATPase_NBD"/>
</dbReference>
<feature type="domain" description="HTH iclR-type" evidence="3">
    <location>
        <begin position="19"/>
        <end position="63"/>
    </location>
</feature>
<dbReference type="Gene3D" id="1.10.10.10">
    <property type="entry name" value="Winged helix-like DNA-binding domain superfamily/Winged helix DNA-binding domain"/>
    <property type="match status" value="1"/>
</dbReference>
<dbReference type="PANTHER" id="PTHR18964:SF149">
    <property type="entry name" value="BIFUNCTIONAL UDP-N-ACETYLGLUCOSAMINE 2-EPIMERASE_N-ACETYLMANNOSAMINE KINASE"/>
    <property type="match status" value="1"/>
</dbReference>
<dbReference type="InterPro" id="IPR000600">
    <property type="entry name" value="ROK"/>
</dbReference>
<reference evidence="4 5" key="1">
    <citation type="submission" date="2020-02" db="EMBL/GenBank/DDBJ databases">
        <title>Acidophilic actinobacteria isolated from forest soil.</title>
        <authorList>
            <person name="Golinska P."/>
        </authorList>
    </citation>
    <scope>NUCLEOTIDE SEQUENCE [LARGE SCALE GENOMIC DNA]</scope>
    <source>
        <strain evidence="4 5">NL8</strain>
    </source>
</reference>
<name>A0ABS5KN78_9ACTN</name>
<dbReference type="InterPro" id="IPR005471">
    <property type="entry name" value="Tscrpt_reg_IclR_N"/>
</dbReference>
<protein>
    <submittedName>
        <fullName evidence="4">ROK family transcriptional regulator</fullName>
    </submittedName>
</protein>
<dbReference type="PANTHER" id="PTHR18964">
    <property type="entry name" value="ROK (REPRESSOR, ORF, KINASE) FAMILY"/>
    <property type="match status" value="1"/>
</dbReference>
<dbReference type="EMBL" id="JAAFYZ010000029">
    <property type="protein sequence ID" value="MBS2547515.1"/>
    <property type="molecule type" value="Genomic_DNA"/>
</dbReference>
<dbReference type="Gene3D" id="3.30.420.40">
    <property type="match status" value="2"/>
</dbReference>
<accession>A0ABS5KN78</accession>
<dbReference type="RefSeq" id="WP_212009100.1">
    <property type="nucleotide sequence ID" value="NZ_JAAFYZ010000029.1"/>
</dbReference>
<comment type="similarity">
    <text evidence="1">Belongs to the ROK (NagC/XylR) family.</text>
</comment>